<name>A0A3N9PF58_9BACL</name>
<evidence type="ECO:0000313" key="2">
    <source>
        <dbReference type="Proteomes" id="UP000282529"/>
    </source>
</evidence>
<protein>
    <recommendedName>
        <fullName evidence="3">AAA family ATPase</fullName>
    </recommendedName>
</protein>
<dbReference type="AlphaFoldDB" id="A0A3N9PF58"/>
<comment type="caution">
    <text evidence="1">The sequence shown here is derived from an EMBL/GenBank/DDBJ whole genome shotgun (WGS) entry which is preliminary data.</text>
</comment>
<evidence type="ECO:0000313" key="1">
    <source>
        <dbReference type="EMBL" id="RQW13674.1"/>
    </source>
</evidence>
<accession>A0A3N9PF58</accession>
<dbReference type="Gene3D" id="3.40.50.300">
    <property type="entry name" value="P-loop containing nucleotide triphosphate hydrolases"/>
    <property type="match status" value="1"/>
</dbReference>
<dbReference type="RefSeq" id="WP_124694316.1">
    <property type="nucleotide sequence ID" value="NZ_JBHUFE010000016.1"/>
</dbReference>
<dbReference type="SUPFAM" id="SSF52540">
    <property type="entry name" value="P-loop containing nucleoside triphosphate hydrolases"/>
    <property type="match status" value="1"/>
</dbReference>
<dbReference type="OrthoDB" id="2835040at2"/>
<dbReference type="CDD" id="cd02019">
    <property type="entry name" value="NK"/>
    <property type="match status" value="1"/>
</dbReference>
<gene>
    <name evidence="1" type="ORF">EH198_04545</name>
</gene>
<sequence>MEQAIYWIGGSACAGKSTIAKRFADKHDWELYSCDEHLNSHLSNISARNQPAMHKISRMSYNEAGP</sequence>
<evidence type="ECO:0008006" key="3">
    <source>
        <dbReference type="Google" id="ProtNLM"/>
    </source>
</evidence>
<organism evidence="1 2">
    <name type="scientific">Paenibacillus rhizophilus</name>
    <dbReference type="NCBI Taxonomy" id="1850366"/>
    <lineage>
        <taxon>Bacteria</taxon>
        <taxon>Bacillati</taxon>
        <taxon>Bacillota</taxon>
        <taxon>Bacilli</taxon>
        <taxon>Bacillales</taxon>
        <taxon>Paenibacillaceae</taxon>
        <taxon>Paenibacillus</taxon>
    </lineage>
</organism>
<proteinExistence type="predicted"/>
<dbReference type="InterPro" id="IPR027417">
    <property type="entry name" value="P-loop_NTPase"/>
</dbReference>
<reference evidence="1 2" key="1">
    <citation type="submission" date="2018-11" db="EMBL/GenBank/DDBJ databases">
        <title>Genome sequence of strain 7197.</title>
        <authorList>
            <person name="Gao J."/>
            <person name="Sun J."/>
        </authorList>
    </citation>
    <scope>NUCLEOTIDE SEQUENCE [LARGE SCALE GENOMIC DNA]</scope>
    <source>
        <strain evidence="1 2">7197</strain>
    </source>
</reference>
<dbReference type="Proteomes" id="UP000282529">
    <property type="component" value="Unassembled WGS sequence"/>
</dbReference>
<dbReference type="EMBL" id="RQPI01000001">
    <property type="protein sequence ID" value="RQW13674.1"/>
    <property type="molecule type" value="Genomic_DNA"/>
</dbReference>
<keyword evidence="2" id="KW-1185">Reference proteome</keyword>